<evidence type="ECO:0000313" key="2">
    <source>
        <dbReference type="Proteomes" id="UP001148629"/>
    </source>
</evidence>
<name>A0ACC1RCZ2_9HYPO</name>
<dbReference type="Proteomes" id="UP001148629">
    <property type="component" value="Unassembled WGS sequence"/>
</dbReference>
<gene>
    <name evidence="1" type="ORF">NM208_g15656</name>
</gene>
<sequence length="516" mass="57587">MPDFAFVVSDGLPKRPSASLRSHAVKSGLQRKNQAVHQAGPRNSQLVVRQKDTLKGRFRISDGSGRTQQVTQETKKQSAHAPKLNIKNTTVQPRRDNNDGALVGRSDVYQTLRTQRDLVKSPSQGRGDPFSAFPIPLTDNDDKLIRFFISRFDLRATIAYIRKQWWEACAFSDPLIMHTTLGLAAALWCQLLPDPRRVANEGCKQKALALRGVRERLDKGLNDMALIGTIANLANIEGTEGNYQVARVHLKALDLLIRARQGYDELKDHVNVARVINWSDVQAAIGLNTKPILPMILTMDTISLSLSIITATETPSLAHLRVFEASVDVTTVQDSFYLVRQAHYSLKSPEVPMQDFRVLINVVDHHLQTTLGGEDLTDQGRILLTAAHAFFYMTIRELAANHHLPRAILGRLRAQLQDSMLLLAIWPEFQPGLLWCLVIGAAAAWECGEDWDFFSQNLSMALTLLDVSSSPQLNGILAGFLWHDKVPGTFLDQAGTMLFPPSLTDQDETLYMDRLC</sequence>
<protein>
    <submittedName>
        <fullName evidence="1">Uncharacterized protein</fullName>
    </submittedName>
</protein>
<proteinExistence type="predicted"/>
<reference evidence="1" key="1">
    <citation type="submission" date="2022-08" db="EMBL/GenBank/DDBJ databases">
        <title>Genome Sequence of Fusarium decemcellulare.</title>
        <authorList>
            <person name="Buettner E."/>
        </authorList>
    </citation>
    <scope>NUCLEOTIDE SEQUENCE</scope>
    <source>
        <strain evidence="1">Babe19</strain>
    </source>
</reference>
<comment type="caution">
    <text evidence="1">The sequence shown here is derived from an EMBL/GenBank/DDBJ whole genome shotgun (WGS) entry which is preliminary data.</text>
</comment>
<keyword evidence="2" id="KW-1185">Reference proteome</keyword>
<organism evidence="1 2">
    <name type="scientific">Fusarium decemcellulare</name>
    <dbReference type="NCBI Taxonomy" id="57161"/>
    <lineage>
        <taxon>Eukaryota</taxon>
        <taxon>Fungi</taxon>
        <taxon>Dikarya</taxon>
        <taxon>Ascomycota</taxon>
        <taxon>Pezizomycotina</taxon>
        <taxon>Sordariomycetes</taxon>
        <taxon>Hypocreomycetidae</taxon>
        <taxon>Hypocreales</taxon>
        <taxon>Nectriaceae</taxon>
        <taxon>Fusarium</taxon>
        <taxon>Fusarium decemcellulare species complex</taxon>
    </lineage>
</organism>
<accession>A0ACC1RCZ2</accession>
<evidence type="ECO:0000313" key="1">
    <source>
        <dbReference type="EMBL" id="KAJ3509521.1"/>
    </source>
</evidence>
<dbReference type="EMBL" id="JANRMS010004349">
    <property type="protein sequence ID" value="KAJ3509521.1"/>
    <property type="molecule type" value="Genomic_DNA"/>
</dbReference>